<evidence type="ECO:0000256" key="4">
    <source>
        <dbReference type="ARBA" id="ARBA00023136"/>
    </source>
</evidence>
<dbReference type="InterPro" id="IPR000008">
    <property type="entry name" value="C2_dom"/>
</dbReference>
<dbReference type="InterPro" id="IPR035892">
    <property type="entry name" value="C2_domain_sf"/>
</dbReference>
<dbReference type="InterPro" id="IPR044511">
    <property type="entry name" value="At1g03370/At5g50170-like"/>
</dbReference>
<dbReference type="Pfam" id="PF00168">
    <property type="entry name" value="C2"/>
    <property type="match status" value="4"/>
</dbReference>
<feature type="compositionally biased region" description="Basic and acidic residues" evidence="5">
    <location>
        <begin position="193"/>
        <end position="205"/>
    </location>
</feature>
<dbReference type="STRING" id="40149.A0A0E0EMN3"/>
<dbReference type="Gene3D" id="2.60.40.150">
    <property type="entry name" value="C2 domain"/>
    <property type="match status" value="4"/>
</dbReference>
<dbReference type="PROSITE" id="PS50004">
    <property type="entry name" value="C2"/>
    <property type="match status" value="4"/>
</dbReference>
<evidence type="ECO:0000256" key="1">
    <source>
        <dbReference type="ARBA" id="ARBA00004167"/>
    </source>
</evidence>
<evidence type="ECO:0000256" key="3">
    <source>
        <dbReference type="ARBA" id="ARBA00022989"/>
    </source>
</evidence>
<feature type="domain" description="VASt" evidence="8">
    <location>
        <begin position="1396"/>
        <end position="1558"/>
    </location>
</feature>
<feature type="compositionally biased region" description="Basic residues" evidence="5">
    <location>
        <begin position="1040"/>
        <end position="1060"/>
    </location>
</feature>
<sequence length="2154" mass="240477">MRLNVRVIEARNLRAMDSNGFSDPYVKLQLGKQRFKTKVVKKNLNPAWDQEFSFSVGDVRDVLKLYVYDEDMIGIDDFLGQVKVPLEDVLAADNYSLGARWFQLLPKGKTDKAIDCGEICVAMSLETAGATRSWSDDLVSELTDIQKDYSLSSQGTGTSVALSYQGSEACQEESVNGNLGRAGFTEEDNCSQDTDKNQTTAEDKSNGIPAAASAGIEVSRTDKSNKPSFVDRVCQMFVRKSDDVVTTPLVTTDKSEDVQEATTGYEAPATGSQTYSASTDTPFDELLKYFESKHQEVEMPVDLQGILVDKSYITSPSDLNNFLFSPDSNFRQTVVELQGCSDVKMESWKIDSDGESLKRVITYTTAPSKLVKAVKATEEQSYLKADGNGYSVLLSVSTPDVPCGTYFRTEILFRILPGPELDSEQLTTHLVISWRINFLQSTMMKGMIENGAKQGLQQNYAQFSDLLSQKIKPIDVDAGSDKGQVLASLRRGQESDWKIAFLYFCNFGVLCSLFVTIYIAVHVQLKSSGAHKGLEFPGLDLPDSLSEIVMGGLLFLQLQHIYKKISCFIQAREQKVGDHGVKAQGDGWLLTVALIEGTKLAPVDATGFSDPYVVFTCNGKSKTSSIKFQTLEPQWNDIFEFDAMDDPPSVMNVHVYDFDGPFDEVTSLGHAEINFVKSNLSELADVWIPLQGNLAQSWQSKLHLRIFLSNSKGSTMVTEYLSKMEKEVGKKMTLRSPRTNTAFQELFSLPAEEFLISSFTCCLKRKLHTQGHLFLSPRTIGFYSSMFGRKTKFFFLWEDIEEIQAVPQSISSWSPSLVITLHKGRGMDAKHGAKSVDNGRLKFCLQSFASFSVANRTIMALWKARSLSSEYKMQIAEEQSQNNDTLQSEDSGIFVGVEDAKNLQMNEVFSSSISANMASLMEVFGGGSFEMKIMNKVGCLNYSATQWESDKPDEYQRQIHYKFSRKLSPIGGEVTGTQQKSPMPNKSGWIIEEVMELQGILFGDFFTIHIRYQIEDLAPKQRACSVQVFLGIEWSKTTRHRKRIEKSATRRRPPPLHTRRRTDEEGDTKPGTWRGAESRAPKRATAPPNLIFRMRLNVRVIEARNLRAMDSNGFSDPYVKLQLGKQRFKTKVVKKNLNPAWDQEFSFSVGDVRDVLKLYVYDEDMIGIDDFLGQVKVPLEDVLAADNYSLGARWFQLLPKGKTDKAIDCGEICVAMSLETAGATRSWSDDLVSELTDIQKDYSLSSQGTGTSVALSYQGSEACQEESVNGNLGRAGFTEEDNCSQDTDKNQTTAEDKSNGIPAAASAGIEVSRTDKSNKPSFVDRVCQMFVRKSDDVVTTPLVTTDKSEDVQEATTGYEAPATGSQTYSASTDTPFDELLKYFESKHQEVEMPVDLQGILVDKSYITSPSDLNNFLFSPDSNFRQTVVELQGCSDVKMESWKIDSDGESLKRVITYTTAPSKLVKAVKATEEQSYLKADGNGYSVLLSVSTPDVPCGTYFRTEILFRILPGPELDSEQLTTHLSTMMKGMIENGAKQGLQQNYAQFSDLLSQKIKPIDVDAGSDKGQVLASLRRGQESDWKIAFLYFCNFGVLCSLFVTIYIAVHVQLKSSGAHKGLEFPGLDLPDSLSEIVMGGLLFLQLQHIYKKISCFIQAREQKVGDHGVKAQGDGWLLTVALIEGTKLAPVDATGFSDPYVVFTCNGKSKTSSIKFQTLEPQWNDIFEFDAMDDPPSVMNVHVYDFDGPFDEVTSLGHAEINFVKSNLSELADVWIPLQGNLAQSWQSKLHLRIFLSNSKGSTMVTEYLSKMEKEVGKKMTLRSPRTNTAFQELFSLPAEEFLISSFTCCLKRKLHTQGHLFLSPRTIGFYSSMFGRKTKFFFLWEDIEEIQAVPQSISSWSPSLVITLHKGRGMDAKHGAKSVDNGRLKFCLQSFASFSVANRTIMALWKARSLSSEYKMQIAEEQSQNNDTLQSEDSGIFVGVEDAKNLQMNEVFSSSISANMASLMEVFGGGSFEMKIMNKVGCLNYSATQWESDKPDEYQRQIHYKFSRKLSPIGGEVTGTQQKSPMPNKSGWIIEEVMELQGILFGDFFTIHIRYQIEDLAPKQRACSVQVFLGIEWSKTTRHRKRIEKSVLSGSSARLKEMFILASKQLPHAR</sequence>
<dbReference type="InterPro" id="IPR031968">
    <property type="entry name" value="VASt"/>
</dbReference>
<feature type="domain" description="VASt" evidence="8">
    <location>
        <begin position="1987"/>
        <end position="2154"/>
    </location>
</feature>
<evidence type="ECO:0000259" key="8">
    <source>
        <dbReference type="PROSITE" id="PS51778"/>
    </source>
</evidence>
<keyword evidence="3 6" id="KW-1133">Transmembrane helix</keyword>
<feature type="region of interest" description="Disordered" evidence="5">
    <location>
        <begin position="1040"/>
        <end position="1084"/>
    </location>
</feature>
<evidence type="ECO:0000256" key="2">
    <source>
        <dbReference type="ARBA" id="ARBA00022692"/>
    </source>
</evidence>
<proteinExistence type="predicted"/>
<organism evidence="9">
    <name type="scientific">Oryza meridionalis</name>
    <dbReference type="NCBI Taxonomy" id="40149"/>
    <lineage>
        <taxon>Eukaryota</taxon>
        <taxon>Viridiplantae</taxon>
        <taxon>Streptophyta</taxon>
        <taxon>Embryophyta</taxon>
        <taxon>Tracheophyta</taxon>
        <taxon>Spermatophyta</taxon>
        <taxon>Magnoliopsida</taxon>
        <taxon>Liliopsida</taxon>
        <taxon>Poales</taxon>
        <taxon>Poaceae</taxon>
        <taxon>BOP clade</taxon>
        <taxon>Oryzoideae</taxon>
        <taxon>Oryzeae</taxon>
        <taxon>Oryzinae</taxon>
        <taxon>Oryza</taxon>
    </lineage>
</organism>
<evidence type="ECO:0000259" key="7">
    <source>
        <dbReference type="PROSITE" id="PS50004"/>
    </source>
</evidence>
<feature type="domain" description="C2" evidence="7">
    <location>
        <begin position="1077"/>
        <end position="1195"/>
    </location>
</feature>
<reference evidence="9" key="1">
    <citation type="submission" date="2015-04" db="UniProtKB">
        <authorList>
            <consortium name="EnsemblPlants"/>
        </authorList>
    </citation>
    <scope>IDENTIFICATION</scope>
</reference>
<dbReference type="PANTHER" id="PTHR46296:SF2">
    <property type="entry name" value="OS08G0492400 PROTEIN"/>
    <property type="match status" value="1"/>
</dbReference>
<feature type="transmembrane region" description="Helical" evidence="6">
    <location>
        <begin position="500"/>
        <end position="525"/>
    </location>
</feature>
<dbReference type="Pfam" id="PF16016">
    <property type="entry name" value="VASt"/>
    <property type="match status" value="4"/>
</dbReference>
<evidence type="ECO:0008006" key="11">
    <source>
        <dbReference type="Google" id="ProtNLM"/>
    </source>
</evidence>
<feature type="region of interest" description="Disordered" evidence="5">
    <location>
        <begin position="1275"/>
        <end position="1305"/>
    </location>
</feature>
<dbReference type="InterPro" id="IPR004182">
    <property type="entry name" value="GRAM"/>
</dbReference>
<feature type="domain" description="C2" evidence="7">
    <location>
        <begin position="575"/>
        <end position="688"/>
    </location>
</feature>
<dbReference type="EnsemblPlants" id="OMERI08G15040.1">
    <property type="protein sequence ID" value="OMERI08G15040.1"/>
    <property type="gene ID" value="OMERI08G15040"/>
</dbReference>
<dbReference type="SUPFAM" id="SSF49562">
    <property type="entry name" value="C2 domain (Calcium/lipid-binding domain, CaLB)"/>
    <property type="match status" value="4"/>
</dbReference>
<feature type="region of interest" description="Disordered" evidence="5">
    <location>
        <begin position="181"/>
        <end position="219"/>
    </location>
</feature>
<comment type="subcellular location">
    <subcellularLocation>
        <location evidence="1">Membrane</location>
        <topology evidence="1">Single-pass membrane protein</topology>
    </subcellularLocation>
</comment>
<dbReference type="SMART" id="SM00239">
    <property type="entry name" value="C2"/>
    <property type="match status" value="4"/>
</dbReference>
<dbReference type="CDD" id="cd00030">
    <property type="entry name" value="C2"/>
    <property type="match status" value="4"/>
</dbReference>
<keyword evidence="2 6" id="KW-0812">Transmembrane</keyword>
<feature type="domain" description="C2" evidence="7">
    <location>
        <begin position="1658"/>
        <end position="1771"/>
    </location>
</feature>
<dbReference type="Gramene" id="OMERI08G15040.1">
    <property type="protein sequence ID" value="OMERI08G15040.1"/>
    <property type="gene ID" value="OMERI08G15040"/>
</dbReference>
<feature type="domain" description="VASt" evidence="8">
    <location>
        <begin position="303"/>
        <end position="475"/>
    </location>
</feature>
<dbReference type="Gene3D" id="2.30.29.30">
    <property type="entry name" value="Pleckstrin-homology domain (PH domain)/Phosphotyrosine-binding domain (PTB)"/>
    <property type="match status" value="2"/>
</dbReference>
<dbReference type="SMART" id="SM00568">
    <property type="entry name" value="GRAM"/>
    <property type="match status" value="2"/>
</dbReference>
<dbReference type="HOGENOM" id="CLU_234020_0_0_1"/>
<feature type="compositionally biased region" description="Basic and acidic residues" evidence="5">
    <location>
        <begin position="1286"/>
        <end position="1298"/>
    </location>
</feature>
<evidence type="ECO:0000313" key="9">
    <source>
        <dbReference type="EnsemblPlants" id="OMERI08G15040.1"/>
    </source>
</evidence>
<dbReference type="PANTHER" id="PTHR46296">
    <property type="entry name" value="BNAA05G37250D PROTEIN"/>
    <property type="match status" value="1"/>
</dbReference>
<protein>
    <recommendedName>
        <fullName evidence="11">C2 and GRAM domain-containing protein</fullName>
    </recommendedName>
</protein>
<dbReference type="PROSITE" id="PS51778">
    <property type="entry name" value="VAST"/>
    <property type="match status" value="4"/>
</dbReference>
<reference evidence="9" key="2">
    <citation type="submission" date="2018-05" db="EMBL/GenBank/DDBJ databases">
        <title>OmerRS3 (Oryza meridionalis Reference Sequence Version 3).</title>
        <authorList>
            <person name="Zhang J."/>
            <person name="Kudrna D."/>
            <person name="Lee S."/>
            <person name="Talag J."/>
            <person name="Welchert J."/>
            <person name="Wing R.A."/>
        </authorList>
    </citation>
    <scope>NUCLEOTIDE SEQUENCE [LARGE SCALE GENOMIC DNA]</scope>
    <source>
        <strain evidence="9">cv. OR44</strain>
    </source>
</reference>
<evidence type="ECO:0000313" key="10">
    <source>
        <dbReference type="Proteomes" id="UP000008021"/>
    </source>
</evidence>
<dbReference type="eggNOG" id="KOG1032">
    <property type="taxonomic scope" value="Eukaryota"/>
</dbReference>
<keyword evidence="4 6" id="KW-0472">Membrane</keyword>
<evidence type="ECO:0000256" key="6">
    <source>
        <dbReference type="SAM" id="Phobius"/>
    </source>
</evidence>
<feature type="domain" description="C2" evidence="7">
    <location>
        <begin position="1"/>
        <end position="102"/>
    </location>
</feature>
<evidence type="ECO:0000256" key="5">
    <source>
        <dbReference type="SAM" id="MobiDB-lite"/>
    </source>
</evidence>
<dbReference type="GO" id="GO:0016020">
    <property type="term" value="C:membrane"/>
    <property type="evidence" value="ECO:0007669"/>
    <property type="project" value="UniProtKB-SubCell"/>
</dbReference>
<dbReference type="Proteomes" id="UP000008021">
    <property type="component" value="Chromosome 8"/>
</dbReference>
<dbReference type="Pfam" id="PF02893">
    <property type="entry name" value="GRAM"/>
    <property type="match status" value="2"/>
</dbReference>
<accession>A0A0E0EMN3</accession>
<dbReference type="InterPro" id="IPR011993">
    <property type="entry name" value="PH-like_dom_sf"/>
</dbReference>
<keyword evidence="10" id="KW-1185">Reference proteome</keyword>
<feature type="domain" description="VASt" evidence="8">
    <location>
        <begin position="904"/>
        <end position="1053"/>
    </location>
</feature>
<dbReference type="PRINTS" id="PR00360">
    <property type="entry name" value="C2DOMAIN"/>
</dbReference>
<name>A0A0E0EMN3_9ORYZ</name>